<reference evidence="2" key="1">
    <citation type="journal article" date="2021" name="PeerJ">
        <title>Extensive microbial diversity within the chicken gut microbiome revealed by metagenomics and culture.</title>
        <authorList>
            <person name="Gilroy R."/>
            <person name="Ravi A."/>
            <person name="Getino M."/>
            <person name="Pursley I."/>
            <person name="Horton D.L."/>
            <person name="Alikhan N.F."/>
            <person name="Baker D."/>
            <person name="Gharbi K."/>
            <person name="Hall N."/>
            <person name="Watson M."/>
            <person name="Adriaenssens E.M."/>
            <person name="Foster-Nyarko E."/>
            <person name="Jarju S."/>
            <person name="Secka A."/>
            <person name="Antonio M."/>
            <person name="Oren A."/>
            <person name="Chaudhuri R.R."/>
            <person name="La Ragione R."/>
            <person name="Hildebrand F."/>
            <person name="Pallen M.J."/>
        </authorList>
    </citation>
    <scope>NUCLEOTIDE SEQUENCE</scope>
    <source>
        <strain evidence="2">ChiHjej12B11-14209</strain>
    </source>
</reference>
<comment type="caution">
    <text evidence="2">The sequence shown here is derived from an EMBL/GenBank/DDBJ whole genome shotgun (WGS) entry which is preliminary data.</text>
</comment>
<organism evidence="2 3">
    <name type="scientific">Candidatus Olsenella pullistercoris</name>
    <dbReference type="NCBI Taxonomy" id="2838712"/>
    <lineage>
        <taxon>Bacteria</taxon>
        <taxon>Bacillati</taxon>
        <taxon>Actinomycetota</taxon>
        <taxon>Coriobacteriia</taxon>
        <taxon>Coriobacteriales</taxon>
        <taxon>Atopobiaceae</taxon>
        <taxon>Olsenella</taxon>
    </lineage>
</organism>
<reference evidence="2" key="2">
    <citation type="submission" date="2021-04" db="EMBL/GenBank/DDBJ databases">
        <authorList>
            <person name="Gilroy R."/>
        </authorList>
    </citation>
    <scope>NUCLEOTIDE SEQUENCE</scope>
    <source>
        <strain evidence="2">ChiHjej12B11-14209</strain>
    </source>
</reference>
<dbReference type="InterPro" id="IPR041657">
    <property type="entry name" value="HTH_17"/>
</dbReference>
<accession>A0A9D2F0G7</accession>
<evidence type="ECO:0000313" key="2">
    <source>
        <dbReference type="EMBL" id="HIZ46831.1"/>
    </source>
</evidence>
<dbReference type="GO" id="GO:0003677">
    <property type="term" value="F:DNA binding"/>
    <property type="evidence" value="ECO:0007669"/>
    <property type="project" value="InterPro"/>
</dbReference>
<sequence length="150" mass="16365">MFVLAEFELFEDEDMVLALPFELEGGTEGYDFQDAAAMAADWLRAEAEHWLMSGTEPPKLGLSHASRHGGQVVIIGVSVSLEAIDTVTASEAAELLGVSRPRITQMIKAGRLEGYTKGHATFVTRASVEARLVERPRPGRPRRRQAATEG</sequence>
<name>A0A9D2F0G7_9ACTN</name>
<evidence type="ECO:0000313" key="3">
    <source>
        <dbReference type="Proteomes" id="UP000824062"/>
    </source>
</evidence>
<dbReference type="InterPro" id="IPR010093">
    <property type="entry name" value="SinI_DNA-bd"/>
</dbReference>
<proteinExistence type="predicted"/>
<feature type="domain" description="Helix-turn-helix" evidence="1">
    <location>
        <begin position="87"/>
        <end position="131"/>
    </location>
</feature>
<dbReference type="EMBL" id="DXBM01000062">
    <property type="protein sequence ID" value="HIZ46831.1"/>
    <property type="molecule type" value="Genomic_DNA"/>
</dbReference>
<dbReference type="Proteomes" id="UP000824062">
    <property type="component" value="Unassembled WGS sequence"/>
</dbReference>
<protein>
    <submittedName>
        <fullName evidence="2">Helix-turn-helix domain-containing protein</fullName>
    </submittedName>
</protein>
<evidence type="ECO:0000259" key="1">
    <source>
        <dbReference type="Pfam" id="PF12728"/>
    </source>
</evidence>
<dbReference type="NCBIfam" id="TIGR01764">
    <property type="entry name" value="excise"/>
    <property type="match status" value="1"/>
</dbReference>
<dbReference type="AlphaFoldDB" id="A0A9D2F0G7"/>
<dbReference type="Pfam" id="PF12728">
    <property type="entry name" value="HTH_17"/>
    <property type="match status" value="1"/>
</dbReference>
<gene>
    <name evidence="2" type="ORF">IAA19_07440</name>
</gene>